<feature type="domain" description="RING-type" evidence="11">
    <location>
        <begin position="815"/>
        <end position="858"/>
    </location>
</feature>
<feature type="domain" description="Helicase ATP-binding" evidence="12">
    <location>
        <begin position="448"/>
        <end position="651"/>
    </location>
</feature>
<dbReference type="GO" id="GO:0008270">
    <property type="term" value="F:zinc ion binding"/>
    <property type="evidence" value="ECO:0007669"/>
    <property type="project" value="UniProtKB-KW"/>
</dbReference>
<keyword evidence="7" id="KW-0862">Zinc</keyword>
<protein>
    <submittedName>
        <fullName evidence="13">DNA repair protein RAD5</fullName>
    </submittedName>
</protein>
<reference evidence="13 14" key="1">
    <citation type="journal article" date="2012" name="Eukaryot. Cell">
        <title>Genome sequence of the Trichosporon asahii environmental strain CBS 8904.</title>
        <authorList>
            <person name="Yang R.Y."/>
            <person name="Li H.T."/>
            <person name="Zhu H."/>
            <person name="Zhou G.P."/>
            <person name="Wang M."/>
            <person name="Wang L."/>
        </authorList>
    </citation>
    <scope>NUCLEOTIDE SEQUENCE [LARGE SCALE GENOMIC DNA]</scope>
    <source>
        <strain evidence="13 14">CBS 8904</strain>
    </source>
</reference>
<feature type="region of interest" description="Disordered" evidence="10">
    <location>
        <begin position="480"/>
        <end position="499"/>
    </location>
</feature>
<dbReference type="SMART" id="SM00184">
    <property type="entry name" value="RING"/>
    <property type="match status" value="1"/>
</dbReference>
<keyword evidence="4 9" id="KW-0863">Zinc-finger</keyword>
<dbReference type="AlphaFoldDB" id="K1W0L1"/>
<dbReference type="GO" id="GO:0016787">
    <property type="term" value="F:hydrolase activity"/>
    <property type="evidence" value="ECO:0007669"/>
    <property type="project" value="UniProtKB-KW"/>
</dbReference>
<accession>K1W0L1</accession>
<feature type="region of interest" description="Disordered" evidence="10">
    <location>
        <begin position="294"/>
        <end position="340"/>
    </location>
</feature>
<dbReference type="InterPro" id="IPR038718">
    <property type="entry name" value="SNF2-like_sf"/>
</dbReference>
<comment type="caution">
    <text evidence="13">The sequence shown here is derived from an EMBL/GenBank/DDBJ whole genome shotgun (WGS) entry which is preliminary data.</text>
</comment>
<evidence type="ECO:0000259" key="12">
    <source>
        <dbReference type="PROSITE" id="PS51192"/>
    </source>
</evidence>
<dbReference type="CDD" id="cd18793">
    <property type="entry name" value="SF2_C_SNF"/>
    <property type="match status" value="1"/>
</dbReference>
<keyword evidence="2" id="KW-0479">Metal-binding</keyword>
<dbReference type="InParanoid" id="K1W0L1"/>
<evidence type="ECO:0000256" key="10">
    <source>
        <dbReference type="SAM" id="MobiDB-lite"/>
    </source>
</evidence>
<dbReference type="InterPro" id="IPR000330">
    <property type="entry name" value="SNF2_N"/>
</dbReference>
<dbReference type="InterPro" id="IPR013083">
    <property type="entry name" value="Znf_RING/FYVE/PHD"/>
</dbReference>
<dbReference type="OMA" id="KVEPWSN"/>
<evidence type="ECO:0000256" key="8">
    <source>
        <dbReference type="ARBA" id="ARBA00022840"/>
    </source>
</evidence>
<dbReference type="InterPro" id="IPR001841">
    <property type="entry name" value="Znf_RING"/>
</dbReference>
<dbReference type="SMART" id="SM00487">
    <property type="entry name" value="DEXDc"/>
    <property type="match status" value="1"/>
</dbReference>
<dbReference type="Gene3D" id="3.40.50.300">
    <property type="entry name" value="P-loop containing nucleotide triphosphate hydrolases"/>
    <property type="match status" value="2"/>
</dbReference>
<dbReference type="Pfam" id="PF00097">
    <property type="entry name" value="zf-C3HC4"/>
    <property type="match status" value="1"/>
</dbReference>
<evidence type="ECO:0000256" key="5">
    <source>
        <dbReference type="ARBA" id="ARBA00022801"/>
    </source>
</evidence>
<feature type="region of interest" description="Disordered" evidence="10">
    <location>
        <begin position="233"/>
        <end position="255"/>
    </location>
</feature>
<evidence type="ECO:0000313" key="13">
    <source>
        <dbReference type="EMBL" id="EKD02563.1"/>
    </source>
</evidence>
<dbReference type="Proteomes" id="UP000006757">
    <property type="component" value="Unassembled WGS sequence"/>
</dbReference>
<dbReference type="HOGENOM" id="CLU_000315_2_5_1"/>
<dbReference type="Gene3D" id="3.40.50.10810">
    <property type="entry name" value="Tandem AAA-ATPase domain"/>
    <property type="match status" value="1"/>
</dbReference>
<dbReference type="Gene3D" id="3.30.40.10">
    <property type="entry name" value="Zinc/RING finger domain, C3HC4 (zinc finger)"/>
    <property type="match status" value="1"/>
</dbReference>
<dbReference type="PROSITE" id="PS51192">
    <property type="entry name" value="HELICASE_ATP_BIND_1"/>
    <property type="match status" value="1"/>
</dbReference>
<dbReference type="CDD" id="cd18008">
    <property type="entry name" value="DEXDc_SHPRH-like"/>
    <property type="match status" value="1"/>
</dbReference>
<evidence type="ECO:0000256" key="9">
    <source>
        <dbReference type="PROSITE-ProRule" id="PRU00175"/>
    </source>
</evidence>
<feature type="compositionally biased region" description="Low complexity" evidence="10">
    <location>
        <begin position="26"/>
        <end position="44"/>
    </location>
</feature>
<dbReference type="Pfam" id="PF00176">
    <property type="entry name" value="SNF2-rel_dom"/>
    <property type="match status" value="1"/>
</dbReference>
<feature type="compositionally biased region" description="Acidic residues" evidence="10">
    <location>
        <begin position="323"/>
        <end position="340"/>
    </location>
</feature>
<dbReference type="PANTHER" id="PTHR45626">
    <property type="entry name" value="TRANSCRIPTION TERMINATION FACTOR 2-RELATED"/>
    <property type="match status" value="1"/>
</dbReference>
<feature type="region of interest" description="Disordered" evidence="10">
    <location>
        <begin position="1"/>
        <end position="84"/>
    </location>
</feature>
<dbReference type="GO" id="GO:0006281">
    <property type="term" value="P:DNA repair"/>
    <property type="evidence" value="ECO:0007669"/>
    <property type="project" value="TreeGrafter"/>
</dbReference>
<dbReference type="PROSITE" id="PS50089">
    <property type="entry name" value="ZF_RING_2"/>
    <property type="match status" value="1"/>
</dbReference>
<comment type="similarity">
    <text evidence="1">Belongs to the SNF2/RAD54 helicase family.</text>
</comment>
<dbReference type="eggNOG" id="KOG1001">
    <property type="taxonomic scope" value="Eukaryota"/>
</dbReference>
<dbReference type="SUPFAM" id="SSF52540">
    <property type="entry name" value="P-loop containing nucleoside triphosphate hydrolases"/>
    <property type="match status" value="2"/>
</dbReference>
<name>K1W0L1_TRIAC</name>
<keyword evidence="5" id="KW-0378">Hydrolase</keyword>
<dbReference type="EMBL" id="AMBO01000280">
    <property type="protein sequence ID" value="EKD02563.1"/>
    <property type="molecule type" value="Genomic_DNA"/>
</dbReference>
<keyword evidence="14" id="KW-1185">Reference proteome</keyword>
<dbReference type="GO" id="GO:0005634">
    <property type="term" value="C:nucleus"/>
    <property type="evidence" value="ECO:0007669"/>
    <property type="project" value="TreeGrafter"/>
</dbReference>
<feature type="compositionally biased region" description="Basic residues" evidence="10">
    <location>
        <begin position="303"/>
        <end position="312"/>
    </location>
</feature>
<organism evidence="13 14">
    <name type="scientific">Trichosporon asahii var. asahii (strain CBS 8904)</name>
    <name type="common">Yeast</name>
    <dbReference type="NCBI Taxonomy" id="1220162"/>
    <lineage>
        <taxon>Eukaryota</taxon>
        <taxon>Fungi</taxon>
        <taxon>Dikarya</taxon>
        <taxon>Basidiomycota</taxon>
        <taxon>Agaricomycotina</taxon>
        <taxon>Tremellomycetes</taxon>
        <taxon>Trichosporonales</taxon>
        <taxon>Trichosporonaceae</taxon>
        <taxon>Trichosporon</taxon>
    </lineage>
</organism>
<dbReference type="SUPFAM" id="SSF57850">
    <property type="entry name" value="RING/U-box"/>
    <property type="match status" value="1"/>
</dbReference>
<evidence type="ECO:0000256" key="4">
    <source>
        <dbReference type="ARBA" id="ARBA00022771"/>
    </source>
</evidence>
<dbReference type="OrthoDB" id="448448at2759"/>
<dbReference type="PANTHER" id="PTHR45626:SF22">
    <property type="entry name" value="DNA REPAIR PROTEIN RAD5"/>
    <property type="match status" value="1"/>
</dbReference>
<dbReference type="InterPro" id="IPR027417">
    <property type="entry name" value="P-loop_NTPase"/>
</dbReference>
<keyword evidence="3" id="KW-0547">Nucleotide-binding</keyword>
<dbReference type="STRING" id="1220162.K1W0L1"/>
<feature type="compositionally biased region" description="Basic and acidic residues" evidence="10">
    <location>
        <begin position="313"/>
        <end position="322"/>
    </location>
</feature>
<keyword evidence="8" id="KW-0067">ATP-binding</keyword>
<evidence type="ECO:0000256" key="3">
    <source>
        <dbReference type="ARBA" id="ARBA00022741"/>
    </source>
</evidence>
<proteinExistence type="inferred from homology"/>
<dbReference type="FunCoup" id="K1W0L1">
    <property type="interactions" value="195"/>
</dbReference>
<dbReference type="InterPro" id="IPR018957">
    <property type="entry name" value="Znf_C3HC4_RING-type"/>
</dbReference>
<dbReference type="InterPro" id="IPR049730">
    <property type="entry name" value="SNF2/RAD54-like_C"/>
</dbReference>
<evidence type="ECO:0000259" key="11">
    <source>
        <dbReference type="PROSITE" id="PS50089"/>
    </source>
</evidence>
<gene>
    <name evidence="13" type="ORF">A1Q2_03159</name>
</gene>
<dbReference type="InterPro" id="IPR050628">
    <property type="entry name" value="SNF2_RAD54_helicase_TF"/>
</dbReference>
<dbReference type="GO" id="GO:0008094">
    <property type="term" value="F:ATP-dependent activity, acting on DNA"/>
    <property type="evidence" value="ECO:0007669"/>
    <property type="project" value="TreeGrafter"/>
</dbReference>
<keyword evidence="6" id="KW-0347">Helicase</keyword>
<evidence type="ECO:0000256" key="1">
    <source>
        <dbReference type="ARBA" id="ARBA00007025"/>
    </source>
</evidence>
<evidence type="ECO:0000313" key="14">
    <source>
        <dbReference type="Proteomes" id="UP000006757"/>
    </source>
</evidence>
<evidence type="ECO:0000256" key="2">
    <source>
        <dbReference type="ARBA" id="ARBA00022723"/>
    </source>
</evidence>
<sequence>MSKSDLFFPAESDEEEEEFQFVPAGPSSQSSPRKTSRSSSTKESLFIPEDDDVVAVGGTSSPQPSSSKRKEMEPASSPPESGIRPGFVRGYLGEFVCEGWSLSKGKGYCSPGSKIVFERPNQKKNTAKNDDGHQKIGPARLVNGKMVQAKSKIGGKQMSLKSMMAKKPPPAPVRKAQQKAKVDQIIRFRNERGFVELEGHVIDCPQVLSTGSTILLNVRVYLARKGFRKVEKKDRSEAGTFWQEQQETEEEEAMRNRKEALGSLFGVKPLQSNSLIQAQKKGASAAAIINEKSLKHFETGKQSPRKGSPRKSPKPESKPQRDDGDEEEDSGDEAEKLDEEQMNELDNIYRKAQMNDANLDETDPPDSFLYTLRPYQKQALTWMMAREAGKDNLREGNQTLHPLWEEYAFRKEQDPGEPIEIEDDSDWIDPARKFYWNPYSGELSLELPRAENFSRGGILADSMGMGKTCMMASLLHQNRGEDEAVSASPVKEEPSDTKRRKFVQVTLSNQWRATANTPKPTRKPPRATLVVCPVSLASQWQEELGKMSAKGSMASALWYGNDRADIGQLLAAEGKKKIDVVITSYGTLVSEFARWQKNKDKPSYDHSSIYDPQVSKACYELKGRRRWALTGTPIVNRLEDLYSLLFFRSFVTIPFLNRDPKALNVVQYILESCLLRREKNMRDKDGRLVVDLPPKTVDMQVLDFSRAERQIYKHLEERARRRFIELDADGKAMSSYTSILAMLMKLRQCVDHPLLVMSKTATEDDDGDKLLEGRAGETSVKELLADYAGQREGSSDDAYVQQVLKELGENESPECVICYNEVQDEVLLPCFHRGCQDCIVDYIGHCEDQGKEASCPTCGKGPVKATQLRSVQRRRKRVHAFAEPASQDETVTIGKVDLVQSTKLRALVRKLAQLREEDPTFKALVFSQFTSFLGKLRHLQIQTDDRPHRADVESRGRALAALRWEHEPGAACGDGRAVRRTLFGADRASHLTQSRRDVFMMDTWWNEAIEQQAIDRVHRLGQSKPVFVTRYIIKGTVEKRIMKIQRSKTALVNASLSGGGKDKGQTLADIKKIFGLDDADSEDEVY</sequence>
<feature type="region of interest" description="Disordered" evidence="10">
    <location>
        <begin position="154"/>
        <end position="178"/>
    </location>
</feature>
<dbReference type="GO" id="GO:0004386">
    <property type="term" value="F:helicase activity"/>
    <property type="evidence" value="ECO:0007669"/>
    <property type="project" value="UniProtKB-KW"/>
</dbReference>
<evidence type="ECO:0000256" key="7">
    <source>
        <dbReference type="ARBA" id="ARBA00022833"/>
    </source>
</evidence>
<evidence type="ECO:0000256" key="6">
    <source>
        <dbReference type="ARBA" id="ARBA00022806"/>
    </source>
</evidence>
<dbReference type="GO" id="GO:0005524">
    <property type="term" value="F:ATP binding"/>
    <property type="evidence" value="ECO:0007669"/>
    <property type="project" value="UniProtKB-KW"/>
</dbReference>
<dbReference type="InterPro" id="IPR014001">
    <property type="entry name" value="Helicase_ATP-bd"/>
</dbReference>